<sequence>KARKMNDTISASSRGYDFSRSHLYPGTNATSSTLSASIMDPAAFELYIKLKSIAKKYKLESKLQIPQLVIVGETSVGKSMLVQYFLRFPCSFSQAKIATRCPVAYCLRYNSQLNDGEIKIIKPIGTTPQTLAQHLADYMKGIEMTDKFRLEPYTIELESNAYSDFEILDIPGLVGGDKDEHHRKAVERITEAYVRNQNFMIVQLREAQQSLVNANGMRRIHELCTDDPANYDRSLQPRPDYLHHTVTIQTKFNLFMLENTNGKDANNLIKAMKDEYEHKTYFTNMIFDGYTMSDHSFEENVEYIARLPELEKKRVNEWIMDLNRAATEQPRNYDIFNQENRPLIGIDIVRTKIQELWIKAIRSALPHLKKAIYEQLSDARQRRIVALNELKQQDPETIKKYYINYINDFSDVFTSYINAKSETDIAFKYDKCSKTYADIESEYKHWKRRIPHTWRAYLSYNDMKHLFTNIEEYGEILDTLDRPLAGARHFHRLEQVFKAMIYTFKPRELTRGEIETAESHIAHSISTGENLEKAIRELVRSLIRDTFLIGICWLTQMYTFLSESLYKDVKNYFLYTANQYPQLQTHFRFLHCMELSYHKIVRKGIQESLQLIKLTRNATTSYVTHDLTAIIKKLAFSIPAEIKHKEFNQSSTRMMAFNNDQDVQGNNQEITTDSFGHLSPIKIQNHLYASESYLTSDRNPQTANHHNHGRNVILEMYSAVRGILIYTIIAAFDTNLVIKLHEYNTIQPDIKSLYGRLMRMSDQQIAKMADVKFDEIQKKLDNIEAEIIDLEKVLFNIDTLMEPSNFVENISAGNSDNPSYNLEELDNAKKQQFKKERKIMEKKLTKLRTTDNETTVSKEEGNESDGDHNEEYEDYETQLIKSRIEIEANQLLTHIYETEDSQDMEAAFLKGDSLHADGHEPKTQRHLGLVADRTSDDTIAIPRSTLSTSASILSRPRTTRSTLDENEKALCIQEAPVPSDQPDTSLQGS</sequence>
<gene>
    <name evidence="4" type="ORF">OKA104_LOCUS27066</name>
</gene>
<evidence type="ECO:0000259" key="3">
    <source>
        <dbReference type="Pfam" id="PF00350"/>
    </source>
</evidence>
<keyword evidence="1" id="KW-0175">Coiled coil</keyword>
<proteinExistence type="predicted"/>
<dbReference type="AlphaFoldDB" id="A0A819KP48"/>
<dbReference type="GO" id="GO:0005874">
    <property type="term" value="C:microtubule"/>
    <property type="evidence" value="ECO:0007669"/>
    <property type="project" value="TreeGrafter"/>
</dbReference>
<reference evidence="4" key="1">
    <citation type="submission" date="2021-02" db="EMBL/GenBank/DDBJ databases">
        <authorList>
            <person name="Nowell W R."/>
        </authorList>
    </citation>
    <scope>NUCLEOTIDE SEQUENCE</scope>
</reference>
<evidence type="ECO:0000313" key="5">
    <source>
        <dbReference type="Proteomes" id="UP000663881"/>
    </source>
</evidence>
<dbReference type="EMBL" id="CAJOAY010002441">
    <property type="protein sequence ID" value="CAF3952833.1"/>
    <property type="molecule type" value="Genomic_DNA"/>
</dbReference>
<dbReference type="GO" id="GO:0016020">
    <property type="term" value="C:membrane"/>
    <property type="evidence" value="ECO:0007669"/>
    <property type="project" value="TreeGrafter"/>
</dbReference>
<dbReference type="PANTHER" id="PTHR11566">
    <property type="entry name" value="DYNAMIN"/>
    <property type="match status" value="1"/>
</dbReference>
<organism evidence="4 5">
    <name type="scientific">Adineta steineri</name>
    <dbReference type="NCBI Taxonomy" id="433720"/>
    <lineage>
        <taxon>Eukaryota</taxon>
        <taxon>Metazoa</taxon>
        <taxon>Spiralia</taxon>
        <taxon>Gnathifera</taxon>
        <taxon>Rotifera</taxon>
        <taxon>Eurotatoria</taxon>
        <taxon>Bdelloidea</taxon>
        <taxon>Adinetida</taxon>
        <taxon>Adinetidae</taxon>
        <taxon>Adineta</taxon>
    </lineage>
</organism>
<evidence type="ECO:0000313" key="4">
    <source>
        <dbReference type="EMBL" id="CAF3952833.1"/>
    </source>
</evidence>
<dbReference type="GO" id="GO:0003924">
    <property type="term" value="F:GTPase activity"/>
    <property type="evidence" value="ECO:0007669"/>
    <property type="project" value="TreeGrafter"/>
</dbReference>
<evidence type="ECO:0000256" key="1">
    <source>
        <dbReference type="SAM" id="Coils"/>
    </source>
</evidence>
<feature type="non-terminal residue" evidence="4">
    <location>
        <position position="1"/>
    </location>
</feature>
<dbReference type="GO" id="GO:0005737">
    <property type="term" value="C:cytoplasm"/>
    <property type="evidence" value="ECO:0007669"/>
    <property type="project" value="TreeGrafter"/>
</dbReference>
<dbReference type="Gene3D" id="3.40.50.300">
    <property type="entry name" value="P-loop containing nucleotide triphosphate hydrolases"/>
    <property type="match status" value="1"/>
</dbReference>
<dbReference type="InterPro" id="IPR045063">
    <property type="entry name" value="Dynamin_N"/>
</dbReference>
<feature type="coiled-coil region" evidence="1">
    <location>
        <begin position="766"/>
        <end position="793"/>
    </location>
</feature>
<name>A0A819KP48_9BILA</name>
<evidence type="ECO:0000256" key="2">
    <source>
        <dbReference type="SAM" id="MobiDB-lite"/>
    </source>
</evidence>
<comment type="caution">
    <text evidence="4">The sequence shown here is derived from an EMBL/GenBank/DDBJ whole genome shotgun (WGS) entry which is preliminary data.</text>
</comment>
<accession>A0A819KP48</accession>
<dbReference type="SUPFAM" id="SSF52540">
    <property type="entry name" value="P-loop containing nucleoside triphosphate hydrolases"/>
    <property type="match status" value="1"/>
</dbReference>
<feature type="region of interest" description="Disordered" evidence="2">
    <location>
        <begin position="970"/>
        <end position="989"/>
    </location>
</feature>
<dbReference type="InterPro" id="IPR027417">
    <property type="entry name" value="P-loop_NTPase"/>
</dbReference>
<feature type="domain" description="Dynamin N-terminal" evidence="3">
    <location>
        <begin position="68"/>
        <end position="215"/>
    </location>
</feature>
<dbReference type="Pfam" id="PF00350">
    <property type="entry name" value="Dynamin_N"/>
    <property type="match status" value="1"/>
</dbReference>
<dbReference type="Proteomes" id="UP000663881">
    <property type="component" value="Unassembled WGS sequence"/>
</dbReference>
<dbReference type="GO" id="GO:0008017">
    <property type="term" value="F:microtubule binding"/>
    <property type="evidence" value="ECO:0007669"/>
    <property type="project" value="TreeGrafter"/>
</dbReference>
<protein>
    <recommendedName>
        <fullName evidence="3">Dynamin N-terminal domain-containing protein</fullName>
    </recommendedName>
</protein>
<feature type="compositionally biased region" description="Basic and acidic residues" evidence="2">
    <location>
        <begin position="850"/>
        <end position="869"/>
    </location>
</feature>
<dbReference type="InterPro" id="IPR022812">
    <property type="entry name" value="Dynamin"/>
</dbReference>
<feature type="region of interest" description="Disordered" evidence="2">
    <location>
        <begin position="850"/>
        <end position="870"/>
    </location>
</feature>